<evidence type="ECO:0000256" key="1">
    <source>
        <dbReference type="SAM" id="MobiDB-lite"/>
    </source>
</evidence>
<feature type="compositionally biased region" description="Gly residues" evidence="1">
    <location>
        <begin position="98"/>
        <end position="112"/>
    </location>
</feature>
<proteinExistence type="predicted"/>
<feature type="region of interest" description="Disordered" evidence="1">
    <location>
        <begin position="16"/>
        <end position="46"/>
    </location>
</feature>
<organism evidence="2 3">
    <name type="scientific">Allokutzneria multivorans</name>
    <dbReference type="NCBI Taxonomy" id="1142134"/>
    <lineage>
        <taxon>Bacteria</taxon>
        <taxon>Bacillati</taxon>
        <taxon>Actinomycetota</taxon>
        <taxon>Actinomycetes</taxon>
        <taxon>Pseudonocardiales</taxon>
        <taxon>Pseudonocardiaceae</taxon>
        <taxon>Allokutzneria</taxon>
    </lineage>
</organism>
<protein>
    <submittedName>
        <fullName evidence="2">Uncharacterized protein</fullName>
    </submittedName>
</protein>
<dbReference type="EMBL" id="BAABAL010000005">
    <property type="protein sequence ID" value="GAA3993707.1"/>
    <property type="molecule type" value="Genomic_DNA"/>
</dbReference>
<evidence type="ECO:0000313" key="3">
    <source>
        <dbReference type="Proteomes" id="UP001501747"/>
    </source>
</evidence>
<reference evidence="3" key="1">
    <citation type="journal article" date="2019" name="Int. J. Syst. Evol. Microbiol.">
        <title>The Global Catalogue of Microorganisms (GCM) 10K type strain sequencing project: providing services to taxonomists for standard genome sequencing and annotation.</title>
        <authorList>
            <consortium name="The Broad Institute Genomics Platform"/>
            <consortium name="The Broad Institute Genome Sequencing Center for Infectious Disease"/>
            <person name="Wu L."/>
            <person name="Ma J."/>
        </authorList>
    </citation>
    <scope>NUCLEOTIDE SEQUENCE [LARGE SCALE GENOMIC DNA]</scope>
    <source>
        <strain evidence="3">JCM 17342</strain>
    </source>
</reference>
<keyword evidence="3" id="KW-1185">Reference proteome</keyword>
<gene>
    <name evidence="2" type="ORF">GCM10022247_11410</name>
</gene>
<name>A0ABP7R7U2_9PSEU</name>
<accession>A0ABP7R7U2</accession>
<feature type="compositionally biased region" description="Basic and acidic residues" evidence="1">
    <location>
        <begin position="20"/>
        <end position="38"/>
    </location>
</feature>
<sequence length="127" mass="13611">MLEDRRTTLAECYEGRKHRAETEGTRRRRRRCEERDAAGTESCGTECGGERTVRMAEAKARRGGRGGFGAVEDRFGGGSVYLKTGEPPWRSAARGRGARAGGGVRAGGGERGAGLCVGVTPMPRLVR</sequence>
<feature type="region of interest" description="Disordered" evidence="1">
    <location>
        <begin position="80"/>
        <end position="122"/>
    </location>
</feature>
<comment type="caution">
    <text evidence="2">The sequence shown here is derived from an EMBL/GenBank/DDBJ whole genome shotgun (WGS) entry which is preliminary data.</text>
</comment>
<evidence type="ECO:0000313" key="2">
    <source>
        <dbReference type="EMBL" id="GAA3993707.1"/>
    </source>
</evidence>
<dbReference type="Proteomes" id="UP001501747">
    <property type="component" value="Unassembled WGS sequence"/>
</dbReference>